<organism evidence="2 3">
    <name type="scientific">Microbotryum silenes-dioicae</name>
    <dbReference type="NCBI Taxonomy" id="796604"/>
    <lineage>
        <taxon>Eukaryota</taxon>
        <taxon>Fungi</taxon>
        <taxon>Dikarya</taxon>
        <taxon>Basidiomycota</taxon>
        <taxon>Pucciniomycotina</taxon>
        <taxon>Microbotryomycetes</taxon>
        <taxon>Microbotryales</taxon>
        <taxon>Microbotryaceae</taxon>
        <taxon>Microbotryum</taxon>
    </lineage>
</organism>
<name>A0A2X0NRN6_9BASI</name>
<sequence length="135" mass="15533">MFRYPWLAASLALVVFIFSIEVAATFDPYGPVIRDCAVTVEMKEEQKGNFWCNVISVDPDKIDRCLCGKNYSDVWKEMEHCIKIHPHGEGGEVDWWNDFKCATCRNTNHGKNDVVRASVFTKKMPSKARERTKMP</sequence>
<dbReference type="Proteomes" id="UP000249464">
    <property type="component" value="Unassembled WGS sequence"/>
</dbReference>
<evidence type="ECO:0000313" key="3">
    <source>
        <dbReference type="Proteomes" id="UP000249464"/>
    </source>
</evidence>
<evidence type="ECO:0000256" key="1">
    <source>
        <dbReference type="SAM" id="SignalP"/>
    </source>
</evidence>
<dbReference type="AlphaFoldDB" id="A0A2X0NRN6"/>
<dbReference type="EMBL" id="FQNC01000016">
    <property type="protein sequence ID" value="SGY19194.1"/>
    <property type="molecule type" value="Genomic_DNA"/>
</dbReference>
<protein>
    <submittedName>
        <fullName evidence="2">BQ5605_C014g07586 protein</fullName>
    </submittedName>
</protein>
<proteinExistence type="predicted"/>
<keyword evidence="1" id="KW-0732">Signal</keyword>
<keyword evidence="3" id="KW-1185">Reference proteome</keyword>
<reference evidence="2 3" key="1">
    <citation type="submission" date="2016-11" db="EMBL/GenBank/DDBJ databases">
        <authorList>
            <person name="Jaros S."/>
            <person name="Januszkiewicz K."/>
            <person name="Wedrychowicz H."/>
        </authorList>
    </citation>
    <scope>NUCLEOTIDE SEQUENCE [LARGE SCALE GENOMIC DNA]</scope>
</reference>
<feature type="signal peptide" evidence="1">
    <location>
        <begin position="1"/>
        <end position="25"/>
    </location>
</feature>
<gene>
    <name evidence="2" type="primary">BQ5605_C014g07586</name>
    <name evidence="2" type="ORF">BQ5605_C014G07586</name>
</gene>
<accession>A0A2X0NRN6</accession>
<evidence type="ECO:0000313" key="2">
    <source>
        <dbReference type="EMBL" id="SGY19194.1"/>
    </source>
</evidence>
<feature type="chain" id="PRO_5016007785" evidence="1">
    <location>
        <begin position="26"/>
        <end position="135"/>
    </location>
</feature>